<evidence type="ECO:0000313" key="4">
    <source>
        <dbReference type="Proteomes" id="UP000270924"/>
    </source>
</evidence>
<feature type="region of interest" description="Disordered" evidence="1">
    <location>
        <begin position="19"/>
        <end position="123"/>
    </location>
</feature>
<dbReference type="AlphaFoldDB" id="A0A3P7FLD0"/>
<evidence type="ECO:0000313" key="3">
    <source>
        <dbReference type="EMBL" id="VDM10085.1"/>
    </source>
</evidence>
<dbReference type="EMBL" id="UYWW01001185">
    <property type="protein sequence ID" value="VDM10085.1"/>
    <property type="molecule type" value="Genomic_DNA"/>
</dbReference>
<dbReference type="PANTHER" id="PTHR12259:SF1">
    <property type="entry name" value="GH21964P"/>
    <property type="match status" value="1"/>
</dbReference>
<dbReference type="PANTHER" id="PTHR12259">
    <property type="entry name" value="RGS-GAIP INTERACTING PROTEIN GIPC"/>
    <property type="match status" value="1"/>
</dbReference>
<protein>
    <recommendedName>
        <fullName evidence="2">GIPC1-3 GH1 domain-containing protein</fullName>
    </recommendedName>
</protein>
<feature type="compositionally biased region" description="Low complexity" evidence="1">
    <location>
        <begin position="102"/>
        <end position="123"/>
    </location>
</feature>
<dbReference type="Pfam" id="PF25083">
    <property type="entry name" value="GIPC1_GH1"/>
    <property type="match status" value="1"/>
</dbReference>
<evidence type="ECO:0000259" key="2">
    <source>
        <dbReference type="Pfam" id="PF25083"/>
    </source>
</evidence>
<sequence length="273" mass="30907">MEVSGRVASQNLLSNLNRSTSANFDNRNDNFGKVGQISGRGYEGSSEDTQRNPVNVSYDRRRSRSWQRRTQQLERSGPQQNLPPVYRGKRWRRRLIQKQDCLNSTTNAPPTTLANTSTNSNLSINVNLPHQQQQWNSKPISTSKLTDQKLQQKQHDRNTDGPFNEIKSNSIVKTCITNADIKLTFQVQLAHGSPTGIISGFNSIVQLYQAIANCYDEISVDDILFCTINTHRISMDALLCSTININDFIFAHIAGQKKEVTLVKTEKYDVYIN</sequence>
<keyword evidence="4" id="KW-1185">Reference proteome</keyword>
<accession>A0A3P7FLD0</accession>
<evidence type="ECO:0000256" key="1">
    <source>
        <dbReference type="SAM" id="MobiDB-lite"/>
    </source>
</evidence>
<organism evidence="3 4">
    <name type="scientific">Wuchereria bancrofti</name>
    <dbReference type="NCBI Taxonomy" id="6293"/>
    <lineage>
        <taxon>Eukaryota</taxon>
        <taxon>Metazoa</taxon>
        <taxon>Ecdysozoa</taxon>
        <taxon>Nematoda</taxon>
        <taxon>Chromadorea</taxon>
        <taxon>Rhabditida</taxon>
        <taxon>Spirurina</taxon>
        <taxon>Spiruromorpha</taxon>
        <taxon>Filarioidea</taxon>
        <taxon>Onchocercidae</taxon>
        <taxon>Wuchereria</taxon>
    </lineage>
</organism>
<dbReference type="InterPro" id="IPR017379">
    <property type="entry name" value="GIPC1/2/3"/>
</dbReference>
<feature type="domain" description="GIPC1-3 GH1" evidence="2">
    <location>
        <begin position="185"/>
        <end position="251"/>
    </location>
</feature>
<name>A0A3P7FLD0_WUCBA</name>
<dbReference type="InterPro" id="IPR056814">
    <property type="entry name" value="GIPC1-3_GH1"/>
</dbReference>
<feature type="compositionally biased region" description="Polar residues" evidence="1">
    <location>
        <begin position="73"/>
        <end position="82"/>
    </location>
</feature>
<feature type="compositionally biased region" description="Basic residues" evidence="1">
    <location>
        <begin position="87"/>
        <end position="96"/>
    </location>
</feature>
<proteinExistence type="predicted"/>
<dbReference type="InParanoid" id="A0A3P7FLD0"/>
<dbReference type="OrthoDB" id="6509831at2759"/>
<feature type="region of interest" description="Disordered" evidence="1">
    <location>
        <begin position="144"/>
        <end position="163"/>
    </location>
</feature>
<reference evidence="3 4" key="1">
    <citation type="submission" date="2018-11" db="EMBL/GenBank/DDBJ databases">
        <authorList>
            <consortium name="Pathogen Informatics"/>
        </authorList>
    </citation>
    <scope>NUCLEOTIDE SEQUENCE [LARGE SCALE GENOMIC DNA]</scope>
</reference>
<dbReference type="Proteomes" id="UP000270924">
    <property type="component" value="Unassembled WGS sequence"/>
</dbReference>
<gene>
    <name evidence="3" type="ORF">WBA_LOCUS3471</name>
</gene>